<feature type="compositionally biased region" description="Low complexity" evidence="5">
    <location>
        <begin position="380"/>
        <end position="401"/>
    </location>
</feature>
<feature type="compositionally biased region" description="Acidic residues" evidence="5">
    <location>
        <begin position="79"/>
        <end position="93"/>
    </location>
</feature>
<keyword evidence="3" id="KW-0862">Zinc</keyword>
<feature type="compositionally biased region" description="Basic and acidic residues" evidence="5">
    <location>
        <begin position="1258"/>
        <end position="1274"/>
    </location>
</feature>
<dbReference type="Gene3D" id="3.30.40.10">
    <property type="entry name" value="Zinc/RING finger domain, C3HC4 (zinc finger)"/>
    <property type="match status" value="1"/>
</dbReference>
<dbReference type="Gene3D" id="2.170.270.10">
    <property type="entry name" value="SET domain"/>
    <property type="match status" value="1"/>
</dbReference>
<keyword evidence="1" id="KW-0479">Metal-binding</keyword>
<dbReference type="GO" id="GO:0008270">
    <property type="term" value="F:zinc ion binding"/>
    <property type="evidence" value="ECO:0007669"/>
    <property type="project" value="UniProtKB-KW"/>
</dbReference>
<feature type="compositionally biased region" description="Low complexity" evidence="5">
    <location>
        <begin position="1572"/>
        <end position="1587"/>
    </location>
</feature>
<feature type="region of interest" description="Disordered" evidence="5">
    <location>
        <begin position="196"/>
        <end position="242"/>
    </location>
</feature>
<dbReference type="Pfam" id="PF20826">
    <property type="entry name" value="PHD_5"/>
    <property type="match status" value="1"/>
</dbReference>
<feature type="compositionally biased region" description="Basic and acidic residues" evidence="5">
    <location>
        <begin position="1188"/>
        <end position="1200"/>
    </location>
</feature>
<keyword evidence="4" id="KW-0156">Chromatin regulator</keyword>
<feature type="domain" description="SET" evidence="6">
    <location>
        <begin position="467"/>
        <end position="639"/>
    </location>
</feature>
<feature type="compositionally biased region" description="Acidic residues" evidence="5">
    <location>
        <begin position="945"/>
        <end position="963"/>
    </location>
</feature>
<feature type="compositionally biased region" description="Low complexity" evidence="5">
    <location>
        <begin position="1026"/>
        <end position="1045"/>
    </location>
</feature>
<dbReference type="SMART" id="SM00317">
    <property type="entry name" value="SET"/>
    <property type="match status" value="1"/>
</dbReference>
<feature type="compositionally biased region" description="Acidic residues" evidence="5">
    <location>
        <begin position="845"/>
        <end position="862"/>
    </location>
</feature>
<protein>
    <recommendedName>
        <fullName evidence="6">SET domain-containing protein</fullName>
    </recommendedName>
</protein>
<feature type="compositionally biased region" description="Low complexity" evidence="5">
    <location>
        <begin position="1635"/>
        <end position="1710"/>
    </location>
</feature>
<dbReference type="InterPro" id="IPR011011">
    <property type="entry name" value="Znf_FYVE_PHD"/>
</dbReference>
<feature type="compositionally biased region" description="Basic and acidic residues" evidence="5">
    <location>
        <begin position="1782"/>
        <end position="1809"/>
    </location>
</feature>
<feature type="compositionally biased region" description="Low complexity" evidence="5">
    <location>
        <begin position="199"/>
        <end position="242"/>
    </location>
</feature>
<feature type="compositionally biased region" description="Low complexity" evidence="5">
    <location>
        <begin position="1603"/>
        <end position="1615"/>
    </location>
</feature>
<feature type="compositionally biased region" description="Low complexity" evidence="5">
    <location>
        <begin position="52"/>
        <end position="66"/>
    </location>
</feature>
<feature type="compositionally biased region" description="Polar residues" evidence="5">
    <location>
        <begin position="567"/>
        <end position="579"/>
    </location>
</feature>
<feature type="compositionally biased region" description="Low complexity" evidence="5">
    <location>
        <begin position="1382"/>
        <end position="1395"/>
    </location>
</feature>
<feature type="region of interest" description="Disordered" evidence="5">
    <location>
        <begin position="768"/>
        <end position="787"/>
    </location>
</feature>
<evidence type="ECO:0000256" key="1">
    <source>
        <dbReference type="ARBA" id="ARBA00022723"/>
    </source>
</evidence>
<feature type="region of interest" description="Disordered" evidence="5">
    <location>
        <begin position="1572"/>
        <end position="1896"/>
    </location>
</feature>
<dbReference type="GO" id="GO:0034967">
    <property type="term" value="C:Set3 complex"/>
    <property type="evidence" value="ECO:0007669"/>
    <property type="project" value="TreeGrafter"/>
</dbReference>
<reference evidence="7 8" key="1">
    <citation type="submission" date="2018-03" db="EMBL/GenBank/DDBJ databases">
        <authorList>
            <person name="Guldener U."/>
        </authorList>
    </citation>
    <scope>NUCLEOTIDE SEQUENCE [LARGE SCALE GENOMIC DNA]</scope>
    <source>
        <strain evidence="7 8">NBRC100155</strain>
    </source>
</reference>
<keyword evidence="8" id="KW-1185">Reference proteome</keyword>
<dbReference type="InterPro" id="IPR019786">
    <property type="entry name" value="Zinc_finger_PHD-type_CS"/>
</dbReference>
<feature type="compositionally biased region" description="Polar residues" evidence="5">
    <location>
        <begin position="866"/>
        <end position="882"/>
    </location>
</feature>
<organism evidence="7 8">
    <name type="scientific">Ustilago trichophora</name>
    <dbReference type="NCBI Taxonomy" id="86804"/>
    <lineage>
        <taxon>Eukaryota</taxon>
        <taxon>Fungi</taxon>
        <taxon>Dikarya</taxon>
        <taxon>Basidiomycota</taxon>
        <taxon>Ustilaginomycotina</taxon>
        <taxon>Ustilaginomycetes</taxon>
        <taxon>Ustilaginales</taxon>
        <taxon>Ustilaginaceae</taxon>
        <taxon>Ustilago</taxon>
    </lineage>
</organism>
<feature type="region of interest" description="Disordered" evidence="5">
    <location>
        <begin position="812"/>
        <end position="888"/>
    </location>
</feature>
<feature type="compositionally biased region" description="Low complexity" evidence="5">
    <location>
        <begin position="1432"/>
        <end position="1504"/>
    </location>
</feature>
<feature type="compositionally biased region" description="Low complexity" evidence="5">
    <location>
        <begin position="1237"/>
        <end position="1251"/>
    </location>
</feature>
<dbReference type="PROSITE" id="PS01359">
    <property type="entry name" value="ZF_PHD_1"/>
    <property type="match status" value="1"/>
</dbReference>
<feature type="region of interest" description="Disordered" evidence="5">
    <location>
        <begin position="1316"/>
        <end position="1545"/>
    </location>
</feature>
<feature type="compositionally biased region" description="Low complexity" evidence="5">
    <location>
        <begin position="256"/>
        <end position="265"/>
    </location>
</feature>
<feature type="compositionally biased region" description="Low complexity" evidence="5">
    <location>
        <begin position="19"/>
        <end position="38"/>
    </location>
</feature>
<evidence type="ECO:0000313" key="7">
    <source>
        <dbReference type="EMBL" id="SPO28170.1"/>
    </source>
</evidence>
<feature type="compositionally biased region" description="Low complexity" evidence="5">
    <location>
        <begin position="1275"/>
        <end position="1286"/>
    </location>
</feature>
<dbReference type="EMBL" id="OOIN01000021">
    <property type="protein sequence ID" value="SPO28170.1"/>
    <property type="molecule type" value="Genomic_DNA"/>
</dbReference>
<accession>A0A5C3ED72</accession>
<dbReference type="GO" id="GO:0006325">
    <property type="term" value="P:chromatin organization"/>
    <property type="evidence" value="ECO:0007669"/>
    <property type="project" value="UniProtKB-KW"/>
</dbReference>
<feature type="region of interest" description="Disordered" evidence="5">
    <location>
        <begin position="375"/>
        <end position="401"/>
    </location>
</feature>
<feature type="region of interest" description="Disordered" evidence="5">
    <location>
        <begin position="255"/>
        <end position="298"/>
    </location>
</feature>
<feature type="region of interest" description="Disordered" evidence="5">
    <location>
        <begin position="567"/>
        <end position="606"/>
    </location>
</feature>
<dbReference type="InterPro" id="IPR046341">
    <property type="entry name" value="SET_dom_sf"/>
</dbReference>
<feature type="compositionally biased region" description="Basic and acidic residues" evidence="5">
    <location>
        <begin position="1058"/>
        <end position="1108"/>
    </location>
</feature>
<name>A0A5C3ED72_9BASI</name>
<evidence type="ECO:0000256" key="5">
    <source>
        <dbReference type="SAM" id="MobiDB-lite"/>
    </source>
</evidence>
<dbReference type="Pfam" id="PF00856">
    <property type="entry name" value="SET"/>
    <property type="match status" value="1"/>
</dbReference>
<proteinExistence type="predicted"/>
<feature type="compositionally biased region" description="Basic and acidic residues" evidence="5">
    <location>
        <begin position="1929"/>
        <end position="1948"/>
    </location>
</feature>
<feature type="compositionally biased region" description="Basic and acidic residues" evidence="5">
    <location>
        <begin position="832"/>
        <end position="844"/>
    </location>
</feature>
<evidence type="ECO:0000313" key="8">
    <source>
        <dbReference type="Proteomes" id="UP000324022"/>
    </source>
</evidence>
<dbReference type="InterPro" id="IPR001214">
    <property type="entry name" value="SET_dom"/>
</dbReference>
<feature type="region of interest" description="Disordered" evidence="5">
    <location>
        <begin position="1921"/>
        <end position="1974"/>
    </location>
</feature>
<evidence type="ECO:0000256" key="3">
    <source>
        <dbReference type="ARBA" id="ARBA00022833"/>
    </source>
</evidence>
<feature type="compositionally biased region" description="Acidic residues" evidence="5">
    <location>
        <begin position="1117"/>
        <end position="1132"/>
    </location>
</feature>
<dbReference type="PANTHER" id="PTHR46462:SF3">
    <property type="entry name" value="UPSET, ISOFORM A"/>
    <property type="match status" value="1"/>
</dbReference>
<gene>
    <name evidence="7" type="ORF">UTRI_04560_B</name>
</gene>
<dbReference type="PANTHER" id="PTHR46462">
    <property type="entry name" value="UPSET, ISOFORM A"/>
    <property type="match status" value="1"/>
</dbReference>
<dbReference type="CDD" id="cd15550">
    <property type="entry name" value="PHD_MLL5"/>
    <property type="match status" value="1"/>
</dbReference>
<feature type="region of interest" description="Disordered" evidence="5">
    <location>
        <begin position="902"/>
        <end position="1304"/>
    </location>
</feature>
<feature type="compositionally biased region" description="Polar residues" evidence="5">
    <location>
        <begin position="587"/>
        <end position="597"/>
    </location>
</feature>
<keyword evidence="2" id="KW-0863">Zinc-finger</keyword>
<feature type="compositionally biased region" description="Basic residues" evidence="5">
    <location>
        <begin position="929"/>
        <end position="938"/>
    </location>
</feature>
<dbReference type="SUPFAM" id="SSF57903">
    <property type="entry name" value="FYVE/PHD zinc finger"/>
    <property type="match status" value="1"/>
</dbReference>
<feature type="compositionally biased region" description="Basic and acidic residues" evidence="5">
    <location>
        <begin position="1295"/>
        <end position="1304"/>
    </location>
</feature>
<evidence type="ECO:0000256" key="4">
    <source>
        <dbReference type="ARBA" id="ARBA00022853"/>
    </source>
</evidence>
<evidence type="ECO:0000259" key="6">
    <source>
        <dbReference type="SMART" id="SM00317"/>
    </source>
</evidence>
<dbReference type="GO" id="GO:0070210">
    <property type="term" value="C:Rpd3L-Expanded complex"/>
    <property type="evidence" value="ECO:0007669"/>
    <property type="project" value="TreeGrafter"/>
</dbReference>
<feature type="compositionally biased region" description="Low complexity" evidence="5">
    <location>
        <begin position="1530"/>
        <end position="1545"/>
    </location>
</feature>
<dbReference type="Proteomes" id="UP000324022">
    <property type="component" value="Unassembled WGS sequence"/>
</dbReference>
<dbReference type="GO" id="GO:0006355">
    <property type="term" value="P:regulation of DNA-templated transcription"/>
    <property type="evidence" value="ECO:0007669"/>
    <property type="project" value="TreeGrafter"/>
</dbReference>
<dbReference type="SUPFAM" id="SSF82199">
    <property type="entry name" value="SET domain"/>
    <property type="match status" value="1"/>
</dbReference>
<feature type="compositionally biased region" description="Basic residues" evidence="5">
    <location>
        <begin position="266"/>
        <end position="276"/>
    </location>
</feature>
<feature type="region of interest" description="Disordered" evidence="5">
    <location>
        <begin position="1"/>
        <end position="93"/>
    </location>
</feature>
<feature type="compositionally biased region" description="Low complexity" evidence="5">
    <location>
        <begin position="1870"/>
        <end position="1887"/>
    </location>
</feature>
<sequence length="1974" mass="206121">MIKPPTMGVFARDPPPPARAGASSSSSSSAPAPSPSTSQLQTLPSDLPTAPEPSSVEPSRPSARPPTTVSDDLPSDPTNQDDEAAQDDDDQGTVDEEAGIIRCICGCDDDDGFTIQCDRCLVWQHCACFGMSQASVPDEYLCEQCEPRPVDVAFAQAHQQKRKNNEARKALMDRNLKRQAQALASNNFNQAYLTQEPVSSPTSSTHPASSAIPASDPSLALQPNANLASSSSAARSRKPSQALDLSNTQFIVPEVPASAGAAPKGGKQRKGHKGSRRGYDTPSSVSTPVRGVFTPGSSHERIDDPFDLAEQLEAWHVEFTPIVNNLVADPSIVEILAAAMLDWEQGSPLKAIPGPNGRLVVPTASSTGRHFSNTKHALAESHPSSSSASSPSASSPRAPASPSLYDNNPIAISAVGDECVPVELTGPSLADLASRTYVKHISESASAGVFSNVLYVNNSADEPQRAWCASRAFSRPVMHGLFADGSIPAGAFISELRGELYSASAYRNNPINQYAALGATKPHVHLLPPPLNLAIDARRYGNEARFARFSCHPNAVLRPILFHPNGQPSVRSRTSSRAQSPAPALTPLTSASRNQRYADTPPVESRSEEPQLFFGIFALTDIPRTHEITLGWEWDDAHIVHFLPELVQNPYLESRDGDVDADKHTANMVALAEKGEFPYADTEFSVKMSTVSAALLGSVLCACIGSAAPPGGGGGASANNGRKQDCAVAQMLRVGNGMSLLNVTMPGKNNRRAKLPDFSPLVGIRRHWRPFSRPPTPETSIKDEASPTDAAALDALTAEGDVETMQLLGDVDEDGEIGCGGNEAAPMRSKIRRGDTAKNDRMDIDGEDQDIESAASDLDDADDTRSIASSLTDPLSGLSENETLSEDEDEDLMDALRAADGAQALPRPSKGGEASAVDSELSGLFLLPPKKRSMRTRIKATAAPSDDEDAEDNDATDKDDEDDQVKAAKGRRSTDSGGKAKVGAKRKGKLDTGRTSLDFSSDEDTGYDEYAATTPIKKRRKSGNIADPSSPLSSVPSPDSADSSLSPPPPVPRLSAKHRLENDRRTSDVELSKKERAAKRARDRNARASESRPKESASKRRKREEARIHRNAILDLGDTESSEDDLSEDDADETSKERPDEDADVTMEDAGSGASTPRASKKEEEQDTSEANVPRKTKKERPSTPAAVDDRKSAKKDTPTKAKKVRRILSDSEPSSDEEGAVPPASASNIAKREEAPQAQPESSAPAQAEPEPFKAAPETRDPTAETPKSEDSKAPAAESTTAAAPPAAPAPAPEVKKEEPRVKLSLAEYKRRLAERRVSEQQSANTSAAPLTPTLATPTSEVAPSPSVEKSDPVPSVSARGSEPTVTSIPSEAAGATPIGSAQTSSSSTDAAESGKTSAAVPRGVLFTSISAPTAIRSVEIPKSPSPEPVATLSAQQQSASASAAAAKDSSSAEAATSATSQAMESSEAGAVSIAPASASSPTGTATGAAAAGASGAGADTPALLMRLETRRARAPSVSQQPAGAVDNVGQQASSSGSSVSAAADGFAKPLSTSTGIATTPTAITWGFATTSVAPPSASTPARSPSLGPTRAPGGRMPPSPSGSSSSVGSGFNPPKAPRAFMSPPGTNLPPPVSAVSASASSSAAPLSNSTTTPSPAITSTPARIGIAGVAAGIGNTPSTASSTSSTASIPRYPAPGLTSPTPTTTALPSYPPRNFAGVPKGPASMRDGDPRAEAWAEAREVRESRSGEYASRHGDSIMRDGGGRDMGWGDRSRAAAGGGVDHDREPLRPGGWGRREVHHRDASRDGYRGAGEGRFLGGREEPLRDGFISSGTGVAGETSGVNSGNNNGGGGLASRIDVHPHPQSHLHSGGSYAGGVYRRSSSSSGEYEDSQVGSGLYERTTDAYNRGIIVRGRSLGLCTSNPSGGGREGREGRGEYMREREYDESGARGGFRQGWNGRGRSRVRGRGGWNGR</sequence>
<feature type="compositionally biased region" description="Basic and acidic residues" evidence="5">
    <location>
        <begin position="1728"/>
        <end position="1775"/>
    </location>
</feature>
<dbReference type="InterPro" id="IPR013083">
    <property type="entry name" value="Znf_RING/FYVE/PHD"/>
</dbReference>
<dbReference type="OrthoDB" id="79252at2759"/>
<feature type="compositionally biased region" description="Low complexity" evidence="5">
    <location>
        <begin position="1327"/>
        <end position="1341"/>
    </location>
</feature>
<evidence type="ECO:0000256" key="2">
    <source>
        <dbReference type="ARBA" id="ARBA00022771"/>
    </source>
</evidence>